<evidence type="ECO:0000256" key="3">
    <source>
        <dbReference type="ARBA" id="ARBA00023125"/>
    </source>
</evidence>
<protein>
    <recommendedName>
        <fullName evidence="6">Zn(2)-C6 fungal-type domain-containing protein</fullName>
    </recommendedName>
</protein>
<comment type="subcellular location">
    <subcellularLocation>
        <location evidence="1">Nucleus</location>
    </subcellularLocation>
</comment>
<dbReference type="CDD" id="cd00067">
    <property type="entry name" value="GAL4"/>
    <property type="match status" value="1"/>
</dbReference>
<sequence>MPRRVIASGRSCLECRRRKIKCDRSLPCAYCVRTHIHCTYPQPKTGQDADHSVDSDLVGRVESIECKFQSLERTLAQIKQLLHTNPPLSGQEQNQLRPVRLSFTIQRN</sequence>
<keyword evidence="3" id="KW-0238">DNA-binding</keyword>
<dbReference type="Gene3D" id="4.10.240.10">
    <property type="entry name" value="Zn(2)-C6 fungal-type DNA-binding domain"/>
    <property type="match status" value="1"/>
</dbReference>
<dbReference type="AlphaFoldDB" id="A0A5N6Y1J3"/>
<keyword evidence="5" id="KW-0539">Nucleus</keyword>
<dbReference type="Pfam" id="PF00172">
    <property type="entry name" value="Zn_clus"/>
    <property type="match status" value="1"/>
</dbReference>
<evidence type="ECO:0000256" key="5">
    <source>
        <dbReference type="ARBA" id="ARBA00023242"/>
    </source>
</evidence>
<dbReference type="InterPro" id="IPR001138">
    <property type="entry name" value="Zn2Cys6_DnaBD"/>
</dbReference>
<dbReference type="SUPFAM" id="SSF57701">
    <property type="entry name" value="Zn2/Cys6 DNA-binding domain"/>
    <property type="match status" value="1"/>
</dbReference>
<reference evidence="7" key="1">
    <citation type="submission" date="2019-04" db="EMBL/GenBank/DDBJ databases">
        <title>Friends and foes A comparative genomics study of 23 Aspergillus species from section Flavi.</title>
        <authorList>
            <consortium name="DOE Joint Genome Institute"/>
            <person name="Kjaerbolling I."/>
            <person name="Vesth T."/>
            <person name="Frisvad J.C."/>
            <person name="Nybo J.L."/>
            <person name="Theobald S."/>
            <person name="Kildgaard S."/>
            <person name="Isbrandt T."/>
            <person name="Kuo A."/>
            <person name="Sato A."/>
            <person name="Lyhne E.K."/>
            <person name="Kogle M.E."/>
            <person name="Wiebenga A."/>
            <person name="Kun R.S."/>
            <person name="Lubbers R.J."/>
            <person name="Makela M.R."/>
            <person name="Barry K."/>
            <person name="Chovatia M."/>
            <person name="Clum A."/>
            <person name="Daum C."/>
            <person name="Haridas S."/>
            <person name="He G."/>
            <person name="LaButti K."/>
            <person name="Lipzen A."/>
            <person name="Mondo S."/>
            <person name="Riley R."/>
            <person name="Salamov A."/>
            <person name="Simmons B.A."/>
            <person name="Magnuson J.K."/>
            <person name="Henrissat B."/>
            <person name="Mortensen U.H."/>
            <person name="Larsen T.O."/>
            <person name="Devries R.P."/>
            <person name="Grigoriev I.V."/>
            <person name="Machida M."/>
            <person name="Baker S.E."/>
            <person name="Andersen M.R."/>
        </authorList>
    </citation>
    <scope>NUCLEOTIDE SEQUENCE</scope>
    <source>
        <strain evidence="7">CBS 117612</strain>
    </source>
</reference>
<gene>
    <name evidence="7" type="ORF">BDV24DRAFT_138012</name>
</gene>
<evidence type="ECO:0000256" key="4">
    <source>
        <dbReference type="ARBA" id="ARBA00023163"/>
    </source>
</evidence>
<organism evidence="7">
    <name type="scientific">Aspergillus arachidicola</name>
    <dbReference type="NCBI Taxonomy" id="656916"/>
    <lineage>
        <taxon>Eukaryota</taxon>
        <taxon>Fungi</taxon>
        <taxon>Dikarya</taxon>
        <taxon>Ascomycota</taxon>
        <taxon>Pezizomycotina</taxon>
        <taxon>Eurotiomycetes</taxon>
        <taxon>Eurotiomycetidae</taxon>
        <taxon>Eurotiales</taxon>
        <taxon>Aspergillaceae</taxon>
        <taxon>Aspergillus</taxon>
        <taxon>Aspergillus subgen. Circumdati</taxon>
    </lineage>
</organism>
<dbReference type="SMART" id="SM00066">
    <property type="entry name" value="GAL4"/>
    <property type="match status" value="1"/>
</dbReference>
<dbReference type="GO" id="GO:0000981">
    <property type="term" value="F:DNA-binding transcription factor activity, RNA polymerase II-specific"/>
    <property type="evidence" value="ECO:0007669"/>
    <property type="project" value="InterPro"/>
</dbReference>
<dbReference type="OrthoDB" id="435881at2759"/>
<dbReference type="InterPro" id="IPR036864">
    <property type="entry name" value="Zn2-C6_fun-type_DNA-bd_sf"/>
</dbReference>
<evidence type="ECO:0000313" key="7">
    <source>
        <dbReference type="EMBL" id="KAE8338416.1"/>
    </source>
</evidence>
<keyword evidence="4" id="KW-0804">Transcription</keyword>
<feature type="domain" description="Zn(2)-C6 fungal-type" evidence="6">
    <location>
        <begin position="11"/>
        <end position="40"/>
    </location>
</feature>
<dbReference type="GO" id="GO:0008270">
    <property type="term" value="F:zinc ion binding"/>
    <property type="evidence" value="ECO:0007669"/>
    <property type="project" value="InterPro"/>
</dbReference>
<dbReference type="PANTHER" id="PTHR31001">
    <property type="entry name" value="UNCHARACTERIZED TRANSCRIPTIONAL REGULATORY PROTEIN"/>
    <property type="match status" value="1"/>
</dbReference>
<dbReference type="InterPro" id="IPR050613">
    <property type="entry name" value="Sec_Metabolite_Reg"/>
</dbReference>
<dbReference type="PROSITE" id="PS50048">
    <property type="entry name" value="ZN2_CY6_FUNGAL_2"/>
    <property type="match status" value="1"/>
</dbReference>
<accession>A0A5N6Y1J3</accession>
<dbReference type="PANTHER" id="PTHR31001:SF91">
    <property type="entry name" value="ZN(II)2CYS6 TRANSCRIPTION FACTOR (EUROFUNG)"/>
    <property type="match status" value="1"/>
</dbReference>
<keyword evidence="2" id="KW-0805">Transcription regulation</keyword>
<evidence type="ECO:0000259" key="6">
    <source>
        <dbReference type="PROSITE" id="PS50048"/>
    </source>
</evidence>
<dbReference type="Proteomes" id="UP000325558">
    <property type="component" value="Unassembled WGS sequence"/>
</dbReference>
<evidence type="ECO:0000256" key="1">
    <source>
        <dbReference type="ARBA" id="ARBA00004123"/>
    </source>
</evidence>
<dbReference type="EMBL" id="ML737167">
    <property type="protein sequence ID" value="KAE8338416.1"/>
    <property type="molecule type" value="Genomic_DNA"/>
</dbReference>
<dbReference type="GO" id="GO:0009893">
    <property type="term" value="P:positive regulation of metabolic process"/>
    <property type="evidence" value="ECO:0007669"/>
    <property type="project" value="UniProtKB-ARBA"/>
</dbReference>
<evidence type="ECO:0000256" key="2">
    <source>
        <dbReference type="ARBA" id="ARBA00023015"/>
    </source>
</evidence>
<dbReference type="PROSITE" id="PS00463">
    <property type="entry name" value="ZN2_CY6_FUNGAL_1"/>
    <property type="match status" value="1"/>
</dbReference>
<name>A0A5N6Y1J3_9EURO</name>
<dbReference type="GO" id="GO:0005634">
    <property type="term" value="C:nucleus"/>
    <property type="evidence" value="ECO:0007669"/>
    <property type="project" value="UniProtKB-SubCell"/>
</dbReference>
<dbReference type="GO" id="GO:0003677">
    <property type="term" value="F:DNA binding"/>
    <property type="evidence" value="ECO:0007669"/>
    <property type="project" value="UniProtKB-KW"/>
</dbReference>
<proteinExistence type="predicted"/>